<dbReference type="InterPro" id="IPR036197">
    <property type="entry name" value="NarG-like_sf"/>
</dbReference>
<feature type="transmembrane region" description="Helical" evidence="1">
    <location>
        <begin position="231"/>
        <end position="252"/>
    </location>
</feature>
<sequence length="379" mass="41945">MSAASPRLEALIGEAQRVLAICNACRYCEGYCATFPALQRRLEFTESDVHYLANLCHNCGACLYACQYAPPHEFQLNFPRVLAQVRQQTYRKYAWPQALGALYERNGLVVGLATAASIAFLFIFTSLVSDPARLFQAYSDAQGSFYAVLPHNLMAGLFTAVSLFVMLAFVMGFIRFWPDLGEEPGEFVKPRTFAEALHDVFTLKYLDGGSGDGCTYPDAQPSYARRTFHHFTFYGFMLCLAATSVATVYHYGFGWKAPYALGSVPVVLGIVGGIGLIVGPAGLLWIKSRRDPELVDPRQDGMDVGFLVLLLLVSITGLALTFLRETRAMGVLLAVHLGVVLALFLTLPYGKFVHALYRFAALVRFHLERRRPRPGIAPE</sequence>
<evidence type="ECO:0008006" key="4">
    <source>
        <dbReference type="Google" id="ProtNLM"/>
    </source>
</evidence>
<gene>
    <name evidence="2" type="ORF">DSM104443_00478</name>
</gene>
<dbReference type="RefSeq" id="WP_171089136.1">
    <property type="nucleotide sequence ID" value="NZ_CP053069.1"/>
</dbReference>
<evidence type="ECO:0000313" key="3">
    <source>
        <dbReference type="Proteomes" id="UP000501534"/>
    </source>
</evidence>
<dbReference type="Proteomes" id="UP000501534">
    <property type="component" value="Chromosome"/>
</dbReference>
<keyword evidence="1" id="KW-0812">Transmembrane</keyword>
<dbReference type="InterPro" id="IPR012830">
    <property type="entry name" value="Citrate_utilization_prot_B"/>
</dbReference>
<dbReference type="KEGG" id="uru:DSM104443_00478"/>
<evidence type="ECO:0000313" key="2">
    <source>
        <dbReference type="EMBL" id="QJR09434.1"/>
    </source>
</evidence>
<evidence type="ECO:0000256" key="1">
    <source>
        <dbReference type="SAM" id="Phobius"/>
    </source>
</evidence>
<dbReference type="SUPFAM" id="SSF54862">
    <property type="entry name" value="4Fe-4S ferredoxins"/>
    <property type="match status" value="1"/>
</dbReference>
<feature type="transmembrane region" description="Helical" evidence="1">
    <location>
        <begin position="306"/>
        <end position="323"/>
    </location>
</feature>
<dbReference type="EMBL" id="CP053069">
    <property type="protein sequence ID" value="QJR09434.1"/>
    <property type="molecule type" value="Genomic_DNA"/>
</dbReference>
<dbReference type="AlphaFoldDB" id="A0A6M4GSJ5"/>
<keyword evidence="1" id="KW-1133">Transmembrane helix</keyword>
<proteinExistence type="predicted"/>
<feature type="transmembrane region" description="Helical" evidence="1">
    <location>
        <begin position="264"/>
        <end position="286"/>
    </location>
</feature>
<feature type="transmembrane region" description="Helical" evidence="1">
    <location>
        <begin position="153"/>
        <end position="174"/>
    </location>
</feature>
<dbReference type="NCBIfam" id="TIGR02484">
    <property type="entry name" value="CitB"/>
    <property type="match status" value="1"/>
</dbReference>
<dbReference type="NCBIfam" id="NF011607">
    <property type="entry name" value="PRK15033.1"/>
    <property type="match status" value="1"/>
</dbReference>
<keyword evidence="1" id="KW-0472">Membrane</keyword>
<feature type="transmembrane region" description="Helical" evidence="1">
    <location>
        <begin position="329"/>
        <end position="349"/>
    </location>
</feature>
<organism evidence="2 3">
    <name type="scientific">Usitatibacter rugosus</name>
    <dbReference type="NCBI Taxonomy" id="2732067"/>
    <lineage>
        <taxon>Bacteria</taxon>
        <taxon>Pseudomonadati</taxon>
        <taxon>Pseudomonadota</taxon>
        <taxon>Betaproteobacteria</taxon>
        <taxon>Nitrosomonadales</taxon>
        <taxon>Usitatibacteraceae</taxon>
        <taxon>Usitatibacter</taxon>
    </lineage>
</organism>
<protein>
    <recommendedName>
        <fullName evidence="4">Citrate/tricarballylate utilization protein</fullName>
    </recommendedName>
</protein>
<reference evidence="2 3" key="1">
    <citation type="submission" date="2020-04" db="EMBL/GenBank/DDBJ databases">
        <title>Usitatibacter rugosus gen. nov., sp. nov. and Usitatibacter palustris sp. nov., novel members of Usitatibacteraceae fam. nov. within the order Nitrosomonadales isolated from soil.</title>
        <authorList>
            <person name="Huber K.J."/>
            <person name="Neumann-Schaal M."/>
            <person name="Geppert A."/>
            <person name="Luckner M."/>
            <person name="Wanner G."/>
            <person name="Overmann J."/>
        </authorList>
    </citation>
    <scope>NUCLEOTIDE SEQUENCE [LARGE SCALE GENOMIC DNA]</scope>
    <source>
        <strain evidence="2 3">0125_3</strain>
    </source>
</reference>
<dbReference type="SUPFAM" id="SSF103501">
    <property type="entry name" value="Respiratory nitrate reductase 1 gamma chain"/>
    <property type="match status" value="1"/>
</dbReference>
<feature type="transmembrane region" description="Helical" evidence="1">
    <location>
        <begin position="107"/>
        <end position="128"/>
    </location>
</feature>
<name>A0A6M4GSJ5_9PROT</name>
<accession>A0A6M4GSJ5</accession>
<keyword evidence="3" id="KW-1185">Reference proteome</keyword>